<keyword evidence="2" id="KW-1185">Reference proteome</keyword>
<dbReference type="EMBL" id="CAKXAJ010024711">
    <property type="protein sequence ID" value="CAH2229341.1"/>
    <property type="molecule type" value="Genomic_DNA"/>
</dbReference>
<comment type="caution">
    <text evidence="1">The sequence shown here is derived from an EMBL/GenBank/DDBJ whole genome shotgun (WGS) entry which is preliminary data.</text>
</comment>
<name>A0A8S4R0P2_9NEOP</name>
<dbReference type="OrthoDB" id="2019130at2759"/>
<organism evidence="1 2">
    <name type="scientific">Pararge aegeria aegeria</name>
    <dbReference type="NCBI Taxonomy" id="348720"/>
    <lineage>
        <taxon>Eukaryota</taxon>
        <taxon>Metazoa</taxon>
        <taxon>Ecdysozoa</taxon>
        <taxon>Arthropoda</taxon>
        <taxon>Hexapoda</taxon>
        <taxon>Insecta</taxon>
        <taxon>Pterygota</taxon>
        <taxon>Neoptera</taxon>
        <taxon>Endopterygota</taxon>
        <taxon>Lepidoptera</taxon>
        <taxon>Glossata</taxon>
        <taxon>Ditrysia</taxon>
        <taxon>Papilionoidea</taxon>
        <taxon>Nymphalidae</taxon>
        <taxon>Satyrinae</taxon>
        <taxon>Satyrini</taxon>
        <taxon>Parargina</taxon>
        <taxon>Pararge</taxon>
    </lineage>
</organism>
<reference evidence="1" key="1">
    <citation type="submission" date="2022-03" db="EMBL/GenBank/DDBJ databases">
        <authorList>
            <person name="Lindestad O."/>
        </authorList>
    </citation>
    <scope>NUCLEOTIDE SEQUENCE</scope>
</reference>
<proteinExistence type="predicted"/>
<dbReference type="AlphaFoldDB" id="A0A8S4R0P2"/>
<evidence type="ECO:0000313" key="1">
    <source>
        <dbReference type="EMBL" id="CAH2229341.1"/>
    </source>
</evidence>
<gene>
    <name evidence="1" type="primary">jg17090</name>
    <name evidence="1" type="ORF">PAEG_LOCUS8823</name>
</gene>
<sequence>MVLDEKNLEPRESNASFSNIVEINFNLKFKQPDKTETNIKKDTQNEKAGSKATLQKSVQDVLQDKTKQSINRIEDPEKRDVNIKIVINSYQQNPNKSKRNLTNFNLHTKDDFTRKISEKFHTVSTGYSDVLDLQTYSIHKTTVNFSDSTDTSKHDIKPSEEIIIKELAGKSPLHSTDVESLTIHSTFECSASSSAVNNTEVLPSDISRITGVSGTDNGEASLLVVEKSNLEVPKVRNKEEKKIILKQIFENSNDTKNTGNKIKMRSKMLGAVFTSDSSSGDDVKVNHVLAKELTYQSLKPNYFKYTDSMTNYYQHGSMSDNRPSKNCINEILFPAERINSTDTVSSNVKQNLQRLRNHLATTLNTRAFENKALKTCCCRGVDKRDQEVDCNLTKKSLKFNKTDYVDVQTQYSYLKGKNNKSVVKIPSNKNGIPSLRKVCNKISKRVISNVNACPLNKLNRLTLLGLSDDDKVIILNAESDLQPQMKTTNRSSNGLELKPIDILQLHETKKAVLEIYAESIGEGLIARLPKFVYNKEKEIYNYYQEMVRFSSNQYKKYR</sequence>
<dbReference type="Proteomes" id="UP000838756">
    <property type="component" value="Unassembled WGS sequence"/>
</dbReference>
<accession>A0A8S4R0P2</accession>
<evidence type="ECO:0000313" key="2">
    <source>
        <dbReference type="Proteomes" id="UP000838756"/>
    </source>
</evidence>
<protein>
    <submittedName>
        <fullName evidence="1">Jg17090 protein</fullName>
    </submittedName>
</protein>